<dbReference type="OrthoDB" id="9815830at2"/>
<dbReference type="PANTHER" id="PTHR28259">
    <property type="entry name" value="FLUORIDE EXPORT PROTEIN 1-RELATED"/>
    <property type="match status" value="1"/>
</dbReference>
<dbReference type="InterPro" id="IPR003691">
    <property type="entry name" value="FluC"/>
</dbReference>
<dbReference type="STRING" id="392015.SAMN05421543_11495"/>
<proteinExistence type="inferred from homology"/>
<accession>A0A1I7K9R6</accession>
<keyword evidence="6 10" id="KW-0407">Ion channel</keyword>
<keyword evidence="10" id="KW-0915">Sodium</keyword>
<feature type="binding site" evidence="10">
    <location>
        <position position="75"/>
    </location>
    <ligand>
        <name>Na(+)</name>
        <dbReference type="ChEBI" id="CHEBI:29101"/>
        <note>structural</note>
    </ligand>
</feature>
<keyword evidence="5 10" id="KW-0472">Membrane</keyword>
<feature type="transmembrane region" description="Helical" evidence="10">
    <location>
        <begin position="62"/>
        <end position="80"/>
    </location>
</feature>
<evidence type="ECO:0000256" key="2">
    <source>
        <dbReference type="ARBA" id="ARBA00022475"/>
    </source>
</evidence>
<keyword evidence="2 10" id="KW-1003">Cell membrane</keyword>
<dbReference type="GO" id="GO:0140114">
    <property type="term" value="P:cellular detoxification of fluoride"/>
    <property type="evidence" value="ECO:0007669"/>
    <property type="project" value="UniProtKB-UniRule"/>
</dbReference>
<dbReference type="GO" id="GO:0062054">
    <property type="term" value="F:fluoride channel activity"/>
    <property type="evidence" value="ECO:0007669"/>
    <property type="project" value="UniProtKB-UniRule"/>
</dbReference>
<evidence type="ECO:0000256" key="10">
    <source>
        <dbReference type="HAMAP-Rule" id="MF_00454"/>
    </source>
</evidence>
<dbReference type="GO" id="GO:0046872">
    <property type="term" value="F:metal ion binding"/>
    <property type="evidence" value="ECO:0007669"/>
    <property type="project" value="UniProtKB-KW"/>
</dbReference>
<keyword evidence="4 10" id="KW-1133">Transmembrane helix</keyword>
<gene>
    <name evidence="10" type="primary">fluC</name>
    <name evidence="10" type="synonym">crcB</name>
    <name evidence="11" type="ORF">SAMN05421543_11495</name>
</gene>
<keyword evidence="10" id="KW-0406">Ion transport</keyword>
<comment type="catalytic activity">
    <reaction evidence="8">
        <text>fluoride(in) = fluoride(out)</text>
        <dbReference type="Rhea" id="RHEA:76159"/>
        <dbReference type="ChEBI" id="CHEBI:17051"/>
    </reaction>
    <physiologicalReaction direction="left-to-right" evidence="8">
        <dbReference type="Rhea" id="RHEA:76160"/>
    </physiologicalReaction>
</comment>
<evidence type="ECO:0000256" key="3">
    <source>
        <dbReference type="ARBA" id="ARBA00022692"/>
    </source>
</evidence>
<keyword evidence="12" id="KW-1185">Reference proteome</keyword>
<evidence type="ECO:0000313" key="11">
    <source>
        <dbReference type="EMBL" id="SFU94148.1"/>
    </source>
</evidence>
<dbReference type="Pfam" id="PF02537">
    <property type="entry name" value="CRCB"/>
    <property type="match status" value="1"/>
</dbReference>
<dbReference type="PANTHER" id="PTHR28259:SF1">
    <property type="entry name" value="FLUORIDE EXPORT PROTEIN 1-RELATED"/>
    <property type="match status" value="1"/>
</dbReference>
<evidence type="ECO:0000256" key="6">
    <source>
        <dbReference type="ARBA" id="ARBA00023303"/>
    </source>
</evidence>
<feature type="transmembrane region" description="Helical" evidence="10">
    <location>
        <begin position="92"/>
        <end position="118"/>
    </location>
</feature>
<evidence type="ECO:0000256" key="1">
    <source>
        <dbReference type="ARBA" id="ARBA00004651"/>
    </source>
</evidence>
<evidence type="ECO:0000256" key="7">
    <source>
        <dbReference type="ARBA" id="ARBA00035120"/>
    </source>
</evidence>
<organism evidence="11 12">
    <name type="scientific">Alicyclobacillus macrosporangiidus</name>
    <dbReference type="NCBI Taxonomy" id="392015"/>
    <lineage>
        <taxon>Bacteria</taxon>
        <taxon>Bacillati</taxon>
        <taxon>Bacillota</taxon>
        <taxon>Bacilli</taxon>
        <taxon>Bacillales</taxon>
        <taxon>Alicyclobacillaceae</taxon>
        <taxon>Alicyclobacillus</taxon>
    </lineage>
</organism>
<dbReference type="HAMAP" id="MF_00454">
    <property type="entry name" value="FluC"/>
    <property type="match status" value="1"/>
</dbReference>
<sequence length="136" mass="14821">MPYLAVAIGGLLGAVARYLISEWVGTLHGFPVATLIINIAGSAFLSWFYTLTLERLPVHPHLRLCIGTGFVGAFTTFSTLTVDVWNLTAAQLYGWAGLYLLLTFAGGLLAAAFGYWVASRQAALRWVPTRPDDEEM</sequence>
<keyword evidence="3 10" id="KW-0812">Transmembrane</keyword>
<dbReference type="RefSeq" id="WP_074953764.1">
    <property type="nucleotide sequence ID" value="NZ_FPBV01000014.1"/>
</dbReference>
<keyword evidence="10" id="KW-0479">Metal-binding</keyword>
<dbReference type="NCBIfam" id="TIGR00494">
    <property type="entry name" value="crcB"/>
    <property type="match status" value="1"/>
</dbReference>
<keyword evidence="10" id="KW-0813">Transport</keyword>
<comment type="subcellular location">
    <subcellularLocation>
        <location evidence="1 10">Cell membrane</location>
        <topology evidence="1 10">Multi-pass membrane protein</topology>
    </subcellularLocation>
</comment>
<dbReference type="Proteomes" id="UP000183508">
    <property type="component" value="Unassembled WGS sequence"/>
</dbReference>
<protein>
    <recommendedName>
        <fullName evidence="10">Fluoride-specific ion channel FluC</fullName>
    </recommendedName>
</protein>
<evidence type="ECO:0000256" key="8">
    <source>
        <dbReference type="ARBA" id="ARBA00035585"/>
    </source>
</evidence>
<evidence type="ECO:0000256" key="5">
    <source>
        <dbReference type="ARBA" id="ARBA00023136"/>
    </source>
</evidence>
<dbReference type="eggNOG" id="COG0239">
    <property type="taxonomic scope" value="Bacteria"/>
</dbReference>
<name>A0A1I7K9R6_9BACL</name>
<comment type="similarity">
    <text evidence="7 10">Belongs to the fluoride channel Fluc/FEX (TC 1.A.43) family.</text>
</comment>
<feature type="binding site" evidence="10">
    <location>
        <position position="72"/>
    </location>
    <ligand>
        <name>Na(+)</name>
        <dbReference type="ChEBI" id="CHEBI:29101"/>
        <note>structural</note>
    </ligand>
</feature>
<dbReference type="AlphaFoldDB" id="A0A1I7K9R6"/>
<evidence type="ECO:0000256" key="9">
    <source>
        <dbReference type="ARBA" id="ARBA00049940"/>
    </source>
</evidence>
<dbReference type="EMBL" id="FPBV01000014">
    <property type="protein sequence ID" value="SFU94148.1"/>
    <property type="molecule type" value="Genomic_DNA"/>
</dbReference>
<comment type="activity regulation">
    <text evidence="10">Na(+) is not transported, but it plays an essential structural role and its presence is essential for fluoride channel function.</text>
</comment>
<dbReference type="GO" id="GO:0005886">
    <property type="term" value="C:plasma membrane"/>
    <property type="evidence" value="ECO:0007669"/>
    <property type="project" value="UniProtKB-SubCell"/>
</dbReference>
<reference evidence="12" key="1">
    <citation type="submission" date="2016-10" db="EMBL/GenBank/DDBJ databases">
        <authorList>
            <person name="Varghese N."/>
        </authorList>
    </citation>
    <scope>NUCLEOTIDE SEQUENCE [LARGE SCALE GENOMIC DNA]</scope>
    <source>
        <strain evidence="12">DSM 17980</strain>
    </source>
</reference>
<comment type="function">
    <text evidence="9 10">Fluoride-specific ion channel. Important for reducing fluoride concentration in the cell, thus reducing its toxicity.</text>
</comment>
<feature type="transmembrane region" description="Helical" evidence="10">
    <location>
        <begin position="32"/>
        <end position="50"/>
    </location>
</feature>
<evidence type="ECO:0000256" key="4">
    <source>
        <dbReference type="ARBA" id="ARBA00022989"/>
    </source>
</evidence>
<evidence type="ECO:0000313" key="12">
    <source>
        <dbReference type="Proteomes" id="UP000183508"/>
    </source>
</evidence>